<sequence>MPRFNSNDIVHNHYLDEAKKKTQERDRNSKPSVMTPARFQSTPADSKPKPMSTNHSSRSLPMSKSSCVPMPAIPKADHSKSPSSFSDHTRFFCSTYNKCVFNANHYACITKLLKEVNSRAKIQSHKIKEHNKPVDQKSHTQIPGRWKPTGRIFKSVGLRWLPTGKLFDSCTSKDSSNVDISKIHECKQTLELSAGTSINVPKEQNLYASAGILWNDNKENLRSKAYRVFNKRTRVIMESIHVNFDELPQMASDQNSSDLAPECQTMALNHDSLSPAIQRQGKVTQADRTVTTSNELDLLFSLMFDELLNGSSKVVSKSSTVSAADAPNQRQNHTTPLNNHTTPAPTCQVPTLAPSVISFENINQAETHAENDQVANDEFINIFSTPVQDQGETSSRHVATSNMHTFYQ</sequence>
<evidence type="ECO:0000313" key="2">
    <source>
        <dbReference type="EMBL" id="GFB30919.1"/>
    </source>
</evidence>
<comment type="caution">
    <text evidence="2">The sequence shown here is derived from an EMBL/GenBank/DDBJ whole genome shotgun (WGS) entry which is preliminary data.</text>
</comment>
<gene>
    <name evidence="2" type="ORF">Tci_702890</name>
</gene>
<dbReference type="AlphaFoldDB" id="A0A699LEH2"/>
<dbReference type="EMBL" id="BKCJ010598670">
    <property type="protein sequence ID" value="GFB30919.1"/>
    <property type="molecule type" value="Genomic_DNA"/>
</dbReference>
<organism evidence="2">
    <name type="scientific">Tanacetum cinerariifolium</name>
    <name type="common">Dalmatian daisy</name>
    <name type="synonym">Chrysanthemum cinerariifolium</name>
    <dbReference type="NCBI Taxonomy" id="118510"/>
    <lineage>
        <taxon>Eukaryota</taxon>
        <taxon>Viridiplantae</taxon>
        <taxon>Streptophyta</taxon>
        <taxon>Embryophyta</taxon>
        <taxon>Tracheophyta</taxon>
        <taxon>Spermatophyta</taxon>
        <taxon>Magnoliopsida</taxon>
        <taxon>eudicotyledons</taxon>
        <taxon>Gunneridae</taxon>
        <taxon>Pentapetalae</taxon>
        <taxon>asterids</taxon>
        <taxon>campanulids</taxon>
        <taxon>Asterales</taxon>
        <taxon>Asteraceae</taxon>
        <taxon>Asteroideae</taxon>
        <taxon>Anthemideae</taxon>
        <taxon>Anthemidinae</taxon>
        <taxon>Tanacetum</taxon>
    </lineage>
</organism>
<evidence type="ECO:0000256" key="1">
    <source>
        <dbReference type="SAM" id="MobiDB-lite"/>
    </source>
</evidence>
<evidence type="ECO:0008006" key="3">
    <source>
        <dbReference type="Google" id="ProtNLM"/>
    </source>
</evidence>
<feature type="compositionally biased region" description="Low complexity" evidence="1">
    <location>
        <begin position="332"/>
        <end position="345"/>
    </location>
</feature>
<name>A0A699LEH2_TANCI</name>
<reference evidence="2" key="1">
    <citation type="journal article" date="2019" name="Sci. Rep.">
        <title>Draft genome of Tanacetum cinerariifolium, the natural source of mosquito coil.</title>
        <authorList>
            <person name="Yamashiro T."/>
            <person name="Shiraishi A."/>
            <person name="Satake H."/>
            <person name="Nakayama K."/>
        </authorList>
    </citation>
    <scope>NUCLEOTIDE SEQUENCE</scope>
</reference>
<proteinExistence type="predicted"/>
<feature type="region of interest" description="Disordered" evidence="1">
    <location>
        <begin position="319"/>
        <end position="345"/>
    </location>
</feature>
<feature type="compositionally biased region" description="Basic and acidic residues" evidence="1">
    <location>
        <begin position="10"/>
        <end position="29"/>
    </location>
</feature>
<protein>
    <recommendedName>
        <fullName evidence="3">Integrase, catalytic region, zinc finger, CCHC-type, peptidase aspartic, catalytic</fullName>
    </recommendedName>
</protein>
<feature type="compositionally biased region" description="Polar residues" evidence="1">
    <location>
        <begin position="51"/>
        <end position="66"/>
    </location>
</feature>
<feature type="region of interest" description="Disordered" evidence="1">
    <location>
        <begin position="1"/>
        <end position="84"/>
    </location>
</feature>
<accession>A0A699LEH2</accession>